<organism evidence="2 4">
    <name type="scientific">Petrolisthes manimaculis</name>
    <dbReference type="NCBI Taxonomy" id="1843537"/>
    <lineage>
        <taxon>Eukaryota</taxon>
        <taxon>Metazoa</taxon>
        <taxon>Ecdysozoa</taxon>
        <taxon>Arthropoda</taxon>
        <taxon>Crustacea</taxon>
        <taxon>Multicrustacea</taxon>
        <taxon>Malacostraca</taxon>
        <taxon>Eumalacostraca</taxon>
        <taxon>Eucarida</taxon>
        <taxon>Decapoda</taxon>
        <taxon>Pleocyemata</taxon>
        <taxon>Anomura</taxon>
        <taxon>Galatheoidea</taxon>
        <taxon>Porcellanidae</taxon>
        <taxon>Petrolisthes</taxon>
    </lineage>
</organism>
<sequence length="152" mass="18086">MALFLPLLYRCTPLVLDWYYPQRAKARQLCLYKTILSQRERIVVRFYKRLLWLNGNNMTGKYRPVPLWEQVRRKHSILDWLLSWFFKYKCSVCSESEKGGATGLIECPNDDCPLLYCQSCWDVAEKQCIDCTMDLSRENLMRFMDKHGDIIA</sequence>
<keyword evidence="4" id="KW-1185">Reference proteome</keyword>
<proteinExistence type="predicted"/>
<protein>
    <recommendedName>
        <fullName evidence="1">E3 ubiquitin-protein ligase DCST1-like C-terminal domain-containing protein</fullName>
    </recommendedName>
</protein>
<dbReference type="AlphaFoldDB" id="A0AAE1NFZ0"/>
<gene>
    <name evidence="3" type="ORF">Pmani_033441</name>
    <name evidence="2" type="ORF">Pmani_038530</name>
</gene>
<comment type="caution">
    <text evidence="2">The sequence shown here is derived from an EMBL/GenBank/DDBJ whole genome shotgun (WGS) entry which is preliminary data.</text>
</comment>
<feature type="domain" description="E3 ubiquitin-protein ligase DCST1-like C-terminal" evidence="1">
    <location>
        <begin position="89"/>
        <end position="132"/>
    </location>
</feature>
<reference evidence="2" key="1">
    <citation type="submission" date="2023-11" db="EMBL/GenBank/DDBJ databases">
        <title>Genome assemblies of two species of porcelain crab, Petrolisthes cinctipes and Petrolisthes manimaculis (Anomura: Porcellanidae).</title>
        <authorList>
            <person name="Angst P."/>
        </authorList>
    </citation>
    <scope>NUCLEOTIDE SEQUENCE</scope>
    <source>
        <strain evidence="2">PB745_02</strain>
        <tissue evidence="2">Gill</tissue>
    </source>
</reference>
<evidence type="ECO:0000313" key="4">
    <source>
        <dbReference type="Proteomes" id="UP001292094"/>
    </source>
</evidence>
<evidence type="ECO:0000259" key="1">
    <source>
        <dbReference type="Pfam" id="PF26037"/>
    </source>
</evidence>
<dbReference type="Proteomes" id="UP001292094">
    <property type="component" value="Unassembled WGS sequence"/>
</dbReference>
<dbReference type="Pfam" id="PF26037">
    <property type="entry name" value="zf-RING_DCST1_C"/>
    <property type="match status" value="1"/>
</dbReference>
<dbReference type="EMBL" id="JAWZYT010004422">
    <property type="protein sequence ID" value="KAK4293893.1"/>
    <property type="molecule type" value="Genomic_DNA"/>
</dbReference>
<dbReference type="PANTHER" id="PTHR21041">
    <property type="entry name" value="DENDRITIC CELL-SPECIFIC TRANSMEMBRANE PROTEIN"/>
    <property type="match status" value="1"/>
</dbReference>
<dbReference type="EMBL" id="JAWZYT010006308">
    <property type="protein sequence ID" value="KAK4288430.1"/>
    <property type="molecule type" value="Genomic_DNA"/>
</dbReference>
<dbReference type="InterPro" id="IPR051856">
    <property type="entry name" value="CSR-E3_Ligase_Protein"/>
</dbReference>
<evidence type="ECO:0000313" key="2">
    <source>
        <dbReference type="EMBL" id="KAK4288430.1"/>
    </source>
</evidence>
<accession>A0AAE1NFZ0</accession>
<dbReference type="InterPro" id="IPR058842">
    <property type="entry name" value="DCST1_C"/>
</dbReference>
<name>A0AAE1NFZ0_9EUCA</name>
<evidence type="ECO:0000313" key="3">
    <source>
        <dbReference type="EMBL" id="KAK4293893.1"/>
    </source>
</evidence>